<evidence type="ECO:0000256" key="8">
    <source>
        <dbReference type="ARBA" id="ARBA00023136"/>
    </source>
</evidence>
<evidence type="ECO:0000259" key="11">
    <source>
        <dbReference type="Pfam" id="PF01052"/>
    </source>
</evidence>
<keyword evidence="12" id="KW-0969">Cilium</keyword>
<dbReference type="GO" id="GO:0071978">
    <property type="term" value="P:bacterial-type flagellum-dependent swarming motility"/>
    <property type="evidence" value="ECO:0007669"/>
    <property type="project" value="TreeGrafter"/>
</dbReference>
<dbReference type="GO" id="GO:0009425">
    <property type="term" value="C:bacterial-type flagellum basal body"/>
    <property type="evidence" value="ECO:0007669"/>
    <property type="project" value="UniProtKB-SubCell"/>
</dbReference>
<evidence type="ECO:0000313" key="13">
    <source>
        <dbReference type="Proteomes" id="UP000319817"/>
    </source>
</evidence>
<comment type="function">
    <text evidence="10">FliM is one of three proteins (FliG, FliN, FliM) that forms the rotor-mounted switch complex (C ring), located at the base of the basal body. This complex interacts with the CheY and CheZ chemotaxis proteins, in addition to contacting components of the motor that determine the direction of flagellar rotation.</text>
</comment>
<evidence type="ECO:0000256" key="1">
    <source>
        <dbReference type="ARBA" id="ARBA00004117"/>
    </source>
</evidence>
<evidence type="ECO:0000313" key="12">
    <source>
        <dbReference type="EMBL" id="QDT10258.1"/>
    </source>
</evidence>
<dbReference type="AlphaFoldDB" id="A0A517NT04"/>
<evidence type="ECO:0000256" key="2">
    <source>
        <dbReference type="ARBA" id="ARBA00004202"/>
    </source>
</evidence>
<dbReference type="GO" id="GO:0005886">
    <property type="term" value="C:plasma membrane"/>
    <property type="evidence" value="ECO:0007669"/>
    <property type="project" value="UniProtKB-SubCell"/>
</dbReference>
<proteinExistence type="inferred from homology"/>
<comment type="similarity">
    <text evidence="3">Belongs to the FliM family.</text>
</comment>
<dbReference type="PANTHER" id="PTHR30034:SF6">
    <property type="entry name" value="YOP PROTEINS TRANSLOCATION PROTEIN Q"/>
    <property type="match status" value="1"/>
</dbReference>
<evidence type="ECO:0000256" key="10">
    <source>
        <dbReference type="ARBA" id="ARBA00025044"/>
    </source>
</evidence>
<evidence type="ECO:0000256" key="7">
    <source>
        <dbReference type="ARBA" id="ARBA00022779"/>
    </source>
</evidence>
<keyword evidence="5" id="KW-1003">Cell membrane</keyword>
<keyword evidence="8" id="KW-0472">Membrane</keyword>
<dbReference type="Proteomes" id="UP000319817">
    <property type="component" value="Chromosome"/>
</dbReference>
<evidence type="ECO:0000256" key="3">
    <source>
        <dbReference type="ARBA" id="ARBA00011049"/>
    </source>
</evidence>
<evidence type="ECO:0000256" key="4">
    <source>
        <dbReference type="ARBA" id="ARBA00021898"/>
    </source>
</evidence>
<feature type="domain" description="Flagellar motor switch protein FliN-like C-terminal" evidence="11">
    <location>
        <begin position="218"/>
        <end position="286"/>
    </location>
</feature>
<dbReference type="SUPFAM" id="SSF101801">
    <property type="entry name" value="Surface presentation of antigens (SPOA)"/>
    <property type="match status" value="1"/>
</dbReference>
<keyword evidence="9" id="KW-0975">Bacterial flagellum</keyword>
<comment type="subcellular location">
    <subcellularLocation>
        <location evidence="1">Bacterial flagellum basal body</location>
    </subcellularLocation>
    <subcellularLocation>
        <location evidence="2">Cell membrane</location>
        <topology evidence="2">Peripheral membrane protein</topology>
    </subcellularLocation>
</comment>
<keyword evidence="12" id="KW-0966">Cell projection</keyword>
<dbReference type="InterPro" id="IPR028976">
    <property type="entry name" value="CheC-like_sf"/>
</dbReference>
<dbReference type="RefSeq" id="WP_145417763.1">
    <property type="nucleotide sequence ID" value="NZ_CP036526.1"/>
</dbReference>
<dbReference type="Gene3D" id="2.30.330.10">
    <property type="entry name" value="SpoA-like"/>
    <property type="match status" value="1"/>
</dbReference>
<dbReference type="PANTHER" id="PTHR30034">
    <property type="entry name" value="FLAGELLAR MOTOR SWITCH PROTEIN FLIM"/>
    <property type="match status" value="1"/>
</dbReference>
<keyword evidence="6" id="KW-0145">Chemotaxis</keyword>
<protein>
    <recommendedName>
        <fullName evidence="4">Flagellar motor switch protein FliM</fullName>
    </recommendedName>
</protein>
<dbReference type="InterPro" id="IPR036429">
    <property type="entry name" value="SpoA-like_sf"/>
</dbReference>
<sequence length="289" mass="31728">MSDSDPRPFDFREIAALDDAAVAFRNWVSKSSSFFSDFWSETSDYAAQLTLGDISTNSYSKAIESLSREVNYSIVDFVDYTPSMWHASNKDLRTIALAMLGLDDGPDVGDDALSPVEISLSQLFIEQLAIALVDGWMGDTAFELKPSALKLDPRKARFVRDKDLVTCTSVKIGLKSGAVGINWLLSKQKTSDLLESAVDNRGDDASPSEPQSASPQLVGRLPIDVVSVLGQATLPMSQLSDLQVGQLIELDQRIDQPVTAFVNETLFYEGWPGRRGKNQAIEITRCLHS</sequence>
<keyword evidence="13" id="KW-1185">Reference proteome</keyword>
<organism evidence="12 13">
    <name type="scientific">Stieleria marina</name>
    <dbReference type="NCBI Taxonomy" id="1930275"/>
    <lineage>
        <taxon>Bacteria</taxon>
        <taxon>Pseudomonadati</taxon>
        <taxon>Planctomycetota</taxon>
        <taxon>Planctomycetia</taxon>
        <taxon>Pirellulales</taxon>
        <taxon>Pirellulaceae</taxon>
        <taxon>Stieleria</taxon>
    </lineage>
</organism>
<dbReference type="Gene3D" id="3.40.1550.10">
    <property type="entry name" value="CheC-like"/>
    <property type="match status" value="1"/>
</dbReference>
<evidence type="ECO:0000256" key="6">
    <source>
        <dbReference type="ARBA" id="ARBA00022500"/>
    </source>
</evidence>
<evidence type="ECO:0000256" key="9">
    <source>
        <dbReference type="ARBA" id="ARBA00023143"/>
    </source>
</evidence>
<name>A0A517NT04_9BACT</name>
<dbReference type="OrthoDB" id="9806941at2"/>
<evidence type="ECO:0000256" key="5">
    <source>
        <dbReference type="ARBA" id="ARBA00022475"/>
    </source>
</evidence>
<dbReference type="Pfam" id="PF01052">
    <property type="entry name" value="FliMN_C"/>
    <property type="match status" value="1"/>
</dbReference>
<keyword evidence="12" id="KW-0282">Flagellum</keyword>
<dbReference type="InterPro" id="IPR001543">
    <property type="entry name" value="FliN-like_C"/>
</dbReference>
<gene>
    <name evidence="12" type="primary">fliM_1</name>
    <name evidence="12" type="ORF">K239x_22140</name>
</gene>
<accession>A0A517NT04</accession>
<keyword evidence="7" id="KW-0283">Flagellar rotation</keyword>
<dbReference type="EMBL" id="CP036526">
    <property type="protein sequence ID" value="QDT10258.1"/>
    <property type="molecule type" value="Genomic_DNA"/>
</dbReference>
<reference evidence="12 13" key="1">
    <citation type="submission" date="2019-02" db="EMBL/GenBank/DDBJ databases">
        <title>Deep-cultivation of Planctomycetes and their phenomic and genomic characterization uncovers novel biology.</title>
        <authorList>
            <person name="Wiegand S."/>
            <person name="Jogler M."/>
            <person name="Boedeker C."/>
            <person name="Pinto D."/>
            <person name="Vollmers J."/>
            <person name="Rivas-Marin E."/>
            <person name="Kohn T."/>
            <person name="Peeters S.H."/>
            <person name="Heuer A."/>
            <person name="Rast P."/>
            <person name="Oberbeckmann S."/>
            <person name="Bunk B."/>
            <person name="Jeske O."/>
            <person name="Meyerdierks A."/>
            <person name="Storesund J.E."/>
            <person name="Kallscheuer N."/>
            <person name="Luecker S."/>
            <person name="Lage O.M."/>
            <person name="Pohl T."/>
            <person name="Merkel B.J."/>
            <person name="Hornburger P."/>
            <person name="Mueller R.-W."/>
            <person name="Bruemmer F."/>
            <person name="Labrenz M."/>
            <person name="Spormann A.M."/>
            <person name="Op den Camp H."/>
            <person name="Overmann J."/>
            <person name="Amann R."/>
            <person name="Jetten M.S.M."/>
            <person name="Mascher T."/>
            <person name="Medema M.H."/>
            <person name="Devos D.P."/>
            <person name="Kaster A.-K."/>
            <person name="Ovreas L."/>
            <person name="Rohde M."/>
            <person name="Galperin M.Y."/>
            <person name="Jogler C."/>
        </authorList>
    </citation>
    <scope>NUCLEOTIDE SEQUENCE [LARGE SCALE GENOMIC DNA]</scope>
    <source>
        <strain evidence="12 13">K23_9</strain>
    </source>
</reference>
<dbReference type="GO" id="GO:0050918">
    <property type="term" value="P:positive chemotaxis"/>
    <property type="evidence" value="ECO:0007669"/>
    <property type="project" value="TreeGrafter"/>
</dbReference>